<dbReference type="RefSeq" id="WP_099130996.1">
    <property type="nucleotide sequence ID" value="NZ_CAWNOJ010000031.1"/>
</dbReference>
<evidence type="ECO:0000313" key="4">
    <source>
        <dbReference type="Proteomes" id="UP000283568"/>
    </source>
</evidence>
<protein>
    <submittedName>
        <fullName evidence="1">Uncharacterized protein</fullName>
    </submittedName>
</protein>
<organism evidence="1 3">
    <name type="scientific">Xenorhabdus ehlersii</name>
    <dbReference type="NCBI Taxonomy" id="290111"/>
    <lineage>
        <taxon>Bacteria</taxon>
        <taxon>Pseudomonadati</taxon>
        <taxon>Pseudomonadota</taxon>
        <taxon>Gammaproteobacteria</taxon>
        <taxon>Enterobacterales</taxon>
        <taxon>Morganellaceae</taxon>
        <taxon>Xenorhabdus</taxon>
    </lineage>
</organism>
<evidence type="ECO:0000313" key="3">
    <source>
        <dbReference type="Proteomes" id="UP000225605"/>
    </source>
</evidence>
<dbReference type="Proteomes" id="UP000225605">
    <property type="component" value="Unassembled WGS sequence"/>
</dbReference>
<keyword evidence="4" id="KW-1185">Reference proteome</keyword>
<gene>
    <name evidence="2" type="ORF">BDE27_0892</name>
    <name evidence="1" type="ORF">Xehl_00329</name>
</gene>
<accession>A0A2D0IY10</accession>
<sequence length="194" mass="22809">MDAKLLQKAYVSLLYSDHFCITGAEKEYHYIHSTMDHDRLVVERAARRRNLRTVLYADMHFSPRFFSKDFFLKLVNLYCDSDSFWNWNSRTLIESFCYFVYTNADLMEEEKIPFLIDGIYSGISTGMINSPWSSTISRNNEKSITEEINCDRYFTLSKLDTINSLKEIIFKNKLAKLRFHNESGKVALSCREVV</sequence>
<dbReference type="EMBL" id="NIBT01000002">
    <property type="protein sequence ID" value="PHM26655.1"/>
    <property type="molecule type" value="Genomic_DNA"/>
</dbReference>
<comment type="caution">
    <text evidence="1">The sequence shown here is derived from an EMBL/GenBank/DDBJ whole genome shotgun (WGS) entry which is preliminary data.</text>
</comment>
<dbReference type="AlphaFoldDB" id="A0A2D0IY10"/>
<dbReference type="Proteomes" id="UP000283568">
    <property type="component" value="Unassembled WGS sequence"/>
</dbReference>
<proteinExistence type="predicted"/>
<dbReference type="OrthoDB" id="6432314at2"/>
<reference evidence="1 3" key="1">
    <citation type="journal article" date="2017" name="Nat. Microbiol.">
        <title>Natural product diversity associated with the nematode symbionts Photorhabdus and Xenorhabdus.</title>
        <authorList>
            <person name="Tobias N.J."/>
            <person name="Wolff H."/>
            <person name="Djahanschiri B."/>
            <person name="Grundmann F."/>
            <person name="Kronenwerth M."/>
            <person name="Shi Y.M."/>
            <person name="Simonyi S."/>
            <person name="Grun P."/>
            <person name="Shapiro-Ilan D."/>
            <person name="Pidot S.J."/>
            <person name="Stinear T.P."/>
            <person name="Ebersberger I."/>
            <person name="Bode H.B."/>
        </authorList>
    </citation>
    <scope>NUCLEOTIDE SEQUENCE [LARGE SCALE GENOMIC DNA]</scope>
    <source>
        <strain evidence="1 3">DSM 16337</strain>
    </source>
</reference>
<reference evidence="2 4" key="2">
    <citation type="submission" date="2018-09" db="EMBL/GenBank/DDBJ databases">
        <title>Genomic Encyclopedia of Archaeal and Bacterial Type Strains, Phase II (KMG-II): from individual species to whole genera.</title>
        <authorList>
            <person name="Goeker M."/>
        </authorList>
    </citation>
    <scope>NUCLEOTIDE SEQUENCE [LARGE SCALE GENOMIC DNA]</scope>
    <source>
        <strain evidence="2 4">DSM 16337</strain>
    </source>
</reference>
<dbReference type="EMBL" id="RAQI01000001">
    <property type="protein sequence ID" value="RKE93181.1"/>
    <property type="molecule type" value="Genomic_DNA"/>
</dbReference>
<name>A0A2D0IY10_9GAMM</name>
<evidence type="ECO:0000313" key="2">
    <source>
        <dbReference type="EMBL" id="RKE93181.1"/>
    </source>
</evidence>
<evidence type="ECO:0000313" key="1">
    <source>
        <dbReference type="EMBL" id="PHM26655.1"/>
    </source>
</evidence>